<dbReference type="OrthoDB" id="9797040at2"/>
<dbReference type="Proteomes" id="UP000186102">
    <property type="component" value="Unassembled WGS sequence"/>
</dbReference>
<keyword evidence="3" id="KW-1185">Reference proteome</keyword>
<dbReference type="InterPro" id="IPR049222">
    <property type="entry name" value="DUF6870"/>
</dbReference>
<proteinExistence type="predicted"/>
<evidence type="ECO:0000313" key="2">
    <source>
        <dbReference type="EMBL" id="OLN31707.1"/>
    </source>
</evidence>
<organism evidence="2 3">
    <name type="scientific">Desulfosporosinus metallidurans</name>
    <dbReference type="NCBI Taxonomy" id="1888891"/>
    <lineage>
        <taxon>Bacteria</taxon>
        <taxon>Bacillati</taxon>
        <taxon>Bacillota</taxon>
        <taxon>Clostridia</taxon>
        <taxon>Eubacteriales</taxon>
        <taxon>Desulfitobacteriaceae</taxon>
        <taxon>Desulfosporosinus</taxon>
    </lineage>
</organism>
<dbReference type="STRING" id="1888891.DSOL_2395"/>
<evidence type="ECO:0000259" key="1">
    <source>
        <dbReference type="Pfam" id="PF21757"/>
    </source>
</evidence>
<evidence type="ECO:0000313" key="3">
    <source>
        <dbReference type="Proteomes" id="UP000186102"/>
    </source>
</evidence>
<dbReference type="RefSeq" id="WP_075365012.1">
    <property type="nucleotide sequence ID" value="NZ_MLBF01000015.1"/>
</dbReference>
<name>A0A1Q8QWH8_9FIRM</name>
<gene>
    <name evidence="2" type="ORF">DSOL_2395</name>
</gene>
<accession>A0A1Q8QWH8</accession>
<sequence>MDNVSRLDLEAMRNVDIRTVDPATLVDICAVKIDKNLPQSERIRDFIRQIKNPYCYRCGKAIVKVSFSDTTATLEDRLEHYLKSL</sequence>
<protein>
    <recommendedName>
        <fullName evidence="1">DUF6870 domain-containing protein</fullName>
    </recommendedName>
</protein>
<dbReference type="AlphaFoldDB" id="A0A1Q8QWH8"/>
<dbReference type="EMBL" id="MLBF01000015">
    <property type="protein sequence ID" value="OLN31707.1"/>
    <property type="molecule type" value="Genomic_DNA"/>
</dbReference>
<feature type="domain" description="DUF6870" evidence="1">
    <location>
        <begin position="12"/>
        <end position="82"/>
    </location>
</feature>
<dbReference type="Pfam" id="PF21757">
    <property type="entry name" value="DUF6870"/>
    <property type="match status" value="1"/>
</dbReference>
<reference evidence="2 3" key="1">
    <citation type="submission" date="2016-09" db="EMBL/GenBank/DDBJ databases">
        <title>Complete genome of Desulfosporosinus sp. OL.</title>
        <authorList>
            <person name="Mardanov A."/>
            <person name="Beletsky A."/>
            <person name="Panova A."/>
            <person name="Karnachuk O."/>
            <person name="Ravin N."/>
        </authorList>
    </citation>
    <scope>NUCLEOTIDE SEQUENCE [LARGE SCALE GENOMIC DNA]</scope>
    <source>
        <strain evidence="2 3">OL</strain>
    </source>
</reference>
<comment type="caution">
    <text evidence="2">The sequence shown here is derived from an EMBL/GenBank/DDBJ whole genome shotgun (WGS) entry which is preliminary data.</text>
</comment>